<dbReference type="InterPro" id="IPR039421">
    <property type="entry name" value="Type_1_exporter"/>
</dbReference>
<evidence type="ECO:0000259" key="6">
    <source>
        <dbReference type="PROSITE" id="PS50893"/>
    </source>
</evidence>
<evidence type="ECO:0000256" key="3">
    <source>
        <dbReference type="ARBA" id="ARBA00022989"/>
    </source>
</evidence>
<dbReference type="PROSITE" id="PS50929">
    <property type="entry name" value="ABC_TM1F"/>
    <property type="match status" value="1"/>
</dbReference>
<sequence length="569" mass="59294">MSPAPSSPAPRSGVALIVRALRRQRRLLACGFPLILCWQLCETLVPVVIGFVVDHGIASGDARRLVESLLVLVVLFLVLAFAYRFGSRFVVRALETEAHLLRMEITGHVLHPQGARTDQLPGEVQALATSDAAFVPTVFRQLGFAIASLTSVVVVAAYLMVVDVTIGLLVLVGVPAVLVIVQVVSPVVARRTEAQQERTAAATGLAADLVHGLRPLKGIGGEGVALARYRAVSEQAATATVGLARSWGHLGGLTAGLSTALLGAVTLVAGTAAVEGRISLGELIAIVGLTQFLAEPIRALGDLSAQFARSRAAAGRIAAFLATPRLVAAGDARPTVPEATVTLETVDAGPLRSFSLAARDGEVLAVTVDDPAVGDALMGVLAGECPVEAGRALLADADLTRLDLDARRATLTVAPHQTSIGEGTLRELIDPDGTLSPDTWADVLLASAAQDVVALHEDGLDRRIRAEGSTLSGGQRQRLGLARALALDSPVLVLHDPTSAVDAVTEQAVAEGLVRLRRRAGRSTIVLTSSPALLQAADRVCVVRDGHVAMTGTHADLLSDAEYERAVLR</sequence>
<feature type="transmembrane region" description="Helical" evidence="5">
    <location>
        <begin position="166"/>
        <end position="189"/>
    </location>
</feature>
<evidence type="ECO:0000259" key="7">
    <source>
        <dbReference type="PROSITE" id="PS50929"/>
    </source>
</evidence>
<dbReference type="PROSITE" id="PS50893">
    <property type="entry name" value="ABC_TRANSPORTER_2"/>
    <property type="match status" value="1"/>
</dbReference>
<evidence type="ECO:0000256" key="2">
    <source>
        <dbReference type="ARBA" id="ARBA00022692"/>
    </source>
</evidence>
<dbReference type="GO" id="GO:0005886">
    <property type="term" value="C:plasma membrane"/>
    <property type="evidence" value="ECO:0007669"/>
    <property type="project" value="UniProtKB-SubCell"/>
</dbReference>
<feature type="transmembrane region" description="Helical" evidence="5">
    <location>
        <begin position="142"/>
        <end position="160"/>
    </location>
</feature>
<feature type="transmembrane region" description="Helical" evidence="5">
    <location>
        <begin position="27"/>
        <end position="53"/>
    </location>
</feature>
<comment type="caution">
    <text evidence="8">The sequence shown here is derived from an EMBL/GenBank/DDBJ whole genome shotgun (WGS) entry which is preliminary data.</text>
</comment>
<accession>A0A512HX85</accession>
<organism evidence="8 9">
    <name type="scientific">Aeromicrobium flavum</name>
    <dbReference type="NCBI Taxonomy" id="416568"/>
    <lineage>
        <taxon>Bacteria</taxon>
        <taxon>Bacillati</taxon>
        <taxon>Actinomycetota</taxon>
        <taxon>Actinomycetes</taxon>
        <taxon>Propionibacteriales</taxon>
        <taxon>Nocardioidaceae</taxon>
        <taxon>Aeromicrobium</taxon>
    </lineage>
</organism>
<dbReference type="PROSITE" id="PS00211">
    <property type="entry name" value="ABC_TRANSPORTER_1"/>
    <property type="match status" value="1"/>
</dbReference>
<dbReference type="InterPro" id="IPR011527">
    <property type="entry name" value="ABC1_TM_dom"/>
</dbReference>
<keyword evidence="2 5" id="KW-0812">Transmembrane</keyword>
<dbReference type="RefSeq" id="WP_146827939.1">
    <property type="nucleotide sequence ID" value="NZ_BAAAYQ010000005.1"/>
</dbReference>
<dbReference type="SUPFAM" id="SSF90123">
    <property type="entry name" value="ABC transporter transmembrane region"/>
    <property type="match status" value="1"/>
</dbReference>
<proteinExistence type="predicted"/>
<gene>
    <name evidence="8" type="ORF">AFL01nite_23930</name>
</gene>
<dbReference type="InterPro" id="IPR017871">
    <property type="entry name" value="ABC_transporter-like_CS"/>
</dbReference>
<keyword evidence="9" id="KW-1185">Reference proteome</keyword>
<dbReference type="Gene3D" id="3.40.50.300">
    <property type="entry name" value="P-loop containing nucleotide triphosphate hydrolases"/>
    <property type="match status" value="1"/>
</dbReference>
<feature type="transmembrane region" description="Helical" evidence="5">
    <location>
        <begin position="65"/>
        <end position="83"/>
    </location>
</feature>
<dbReference type="PANTHER" id="PTHR43394">
    <property type="entry name" value="ATP-DEPENDENT PERMEASE MDL1, MITOCHONDRIAL"/>
    <property type="match status" value="1"/>
</dbReference>
<dbReference type="OrthoDB" id="4966664at2"/>
<comment type="subcellular location">
    <subcellularLocation>
        <location evidence="1">Cell membrane</location>
        <topology evidence="1">Multi-pass membrane protein</topology>
    </subcellularLocation>
</comment>
<dbReference type="InterPro" id="IPR003439">
    <property type="entry name" value="ABC_transporter-like_ATP-bd"/>
</dbReference>
<keyword evidence="4 5" id="KW-0472">Membrane</keyword>
<evidence type="ECO:0000313" key="8">
    <source>
        <dbReference type="EMBL" id="GEO90066.1"/>
    </source>
</evidence>
<dbReference type="Gene3D" id="1.20.1560.10">
    <property type="entry name" value="ABC transporter type 1, transmembrane domain"/>
    <property type="match status" value="1"/>
</dbReference>
<name>A0A512HX85_9ACTN</name>
<keyword evidence="3 5" id="KW-1133">Transmembrane helix</keyword>
<evidence type="ECO:0000313" key="9">
    <source>
        <dbReference type="Proteomes" id="UP000321769"/>
    </source>
</evidence>
<dbReference type="EMBL" id="BJZQ01000014">
    <property type="protein sequence ID" value="GEO90066.1"/>
    <property type="molecule type" value="Genomic_DNA"/>
</dbReference>
<dbReference type="SUPFAM" id="SSF52540">
    <property type="entry name" value="P-loop containing nucleoside triphosphate hydrolases"/>
    <property type="match status" value="1"/>
</dbReference>
<evidence type="ECO:0000256" key="4">
    <source>
        <dbReference type="ARBA" id="ARBA00023136"/>
    </source>
</evidence>
<dbReference type="PANTHER" id="PTHR43394:SF1">
    <property type="entry name" value="ATP-BINDING CASSETTE SUB-FAMILY B MEMBER 10, MITOCHONDRIAL"/>
    <property type="match status" value="1"/>
</dbReference>
<evidence type="ECO:0000256" key="5">
    <source>
        <dbReference type="SAM" id="Phobius"/>
    </source>
</evidence>
<dbReference type="GO" id="GO:0005524">
    <property type="term" value="F:ATP binding"/>
    <property type="evidence" value="ECO:0007669"/>
    <property type="project" value="InterPro"/>
</dbReference>
<feature type="domain" description="ABC transporter" evidence="6">
    <location>
        <begin position="336"/>
        <end position="568"/>
    </location>
</feature>
<evidence type="ECO:0000256" key="1">
    <source>
        <dbReference type="ARBA" id="ARBA00004651"/>
    </source>
</evidence>
<dbReference type="AlphaFoldDB" id="A0A512HX85"/>
<dbReference type="Proteomes" id="UP000321769">
    <property type="component" value="Unassembled WGS sequence"/>
</dbReference>
<feature type="domain" description="ABC transmembrane type-1" evidence="7">
    <location>
        <begin position="31"/>
        <end position="309"/>
    </location>
</feature>
<dbReference type="GO" id="GO:0016887">
    <property type="term" value="F:ATP hydrolysis activity"/>
    <property type="evidence" value="ECO:0007669"/>
    <property type="project" value="InterPro"/>
</dbReference>
<dbReference type="InterPro" id="IPR036640">
    <property type="entry name" value="ABC1_TM_sf"/>
</dbReference>
<dbReference type="InterPro" id="IPR027417">
    <property type="entry name" value="P-loop_NTPase"/>
</dbReference>
<dbReference type="Pfam" id="PF00664">
    <property type="entry name" value="ABC_membrane"/>
    <property type="match status" value="1"/>
</dbReference>
<dbReference type="Pfam" id="PF00005">
    <property type="entry name" value="ABC_tran"/>
    <property type="match status" value="1"/>
</dbReference>
<reference evidence="8 9" key="1">
    <citation type="submission" date="2019-07" db="EMBL/GenBank/DDBJ databases">
        <title>Whole genome shotgun sequence of Aeromicrobium flavum NBRC 107625.</title>
        <authorList>
            <person name="Hosoyama A."/>
            <person name="Uohara A."/>
            <person name="Ohji S."/>
            <person name="Ichikawa N."/>
        </authorList>
    </citation>
    <scope>NUCLEOTIDE SEQUENCE [LARGE SCALE GENOMIC DNA]</scope>
    <source>
        <strain evidence="8 9">NBRC 107625</strain>
    </source>
</reference>
<dbReference type="GO" id="GO:0015421">
    <property type="term" value="F:ABC-type oligopeptide transporter activity"/>
    <property type="evidence" value="ECO:0007669"/>
    <property type="project" value="TreeGrafter"/>
</dbReference>
<protein>
    <submittedName>
        <fullName evidence="8">ABC transporter permease</fullName>
    </submittedName>
</protein>